<dbReference type="RefSeq" id="WP_251259970.1">
    <property type="nucleotide sequence ID" value="NZ_JAMQGP010000001.1"/>
</dbReference>
<accession>A0AA42B6C7</accession>
<dbReference type="SUPFAM" id="SSF55594">
    <property type="entry name" value="HPr-like"/>
    <property type="match status" value="1"/>
</dbReference>
<dbReference type="Pfam" id="PF00381">
    <property type="entry name" value="PTS-HPr"/>
    <property type="match status" value="1"/>
</dbReference>
<evidence type="ECO:0000259" key="5">
    <source>
        <dbReference type="PROSITE" id="PS51350"/>
    </source>
</evidence>
<comment type="similarity">
    <text evidence="2">Belongs to the HPr family.</text>
</comment>
<comment type="caution">
    <text evidence="6">The sequence shown here is derived from an EMBL/GenBank/DDBJ whole genome shotgun (WGS) entry which is preliminary data.</text>
</comment>
<evidence type="ECO:0000313" key="7">
    <source>
        <dbReference type="Proteomes" id="UP001165393"/>
    </source>
</evidence>
<keyword evidence="3" id="KW-0963">Cytoplasm</keyword>
<dbReference type="PANTHER" id="PTHR33705">
    <property type="entry name" value="PHOSPHOCARRIER PROTEIN HPR"/>
    <property type="match status" value="1"/>
</dbReference>
<dbReference type="InterPro" id="IPR050399">
    <property type="entry name" value="HPr"/>
</dbReference>
<comment type="subcellular location">
    <subcellularLocation>
        <location evidence="1">Cytoplasm</location>
    </subcellularLocation>
</comment>
<evidence type="ECO:0000313" key="6">
    <source>
        <dbReference type="EMBL" id="MCM2678607.1"/>
    </source>
</evidence>
<keyword evidence="4" id="KW-0598">Phosphotransferase system</keyword>
<feature type="domain" description="HPr" evidence="5">
    <location>
        <begin position="2"/>
        <end position="89"/>
    </location>
</feature>
<evidence type="ECO:0000256" key="1">
    <source>
        <dbReference type="ARBA" id="ARBA00004496"/>
    </source>
</evidence>
<sequence>MILTRSLLIQNKLGLHARAATKLATLARDYEAEVMISHGDKSASAGSVMSLLLLQTCQGQSVQVSAEGDDAAAALDAVENLINNFFDEGE</sequence>
<evidence type="ECO:0000256" key="3">
    <source>
        <dbReference type="ARBA" id="ARBA00022490"/>
    </source>
</evidence>
<dbReference type="InterPro" id="IPR000032">
    <property type="entry name" value="HPr-like"/>
</dbReference>
<reference evidence="6 7" key="1">
    <citation type="journal article" date="2013" name="Antonie Van Leeuwenhoek">
        <title>Echinimonas agarilytica gen. nov., sp. nov., a new gammaproteobacterium isolated from the sea urchin Strongylocentrotus intermedius.</title>
        <authorList>
            <person name="Nedashkovskaya O.I."/>
            <person name="Stenkova A.M."/>
            <person name="Zhukova N.V."/>
            <person name="Van Trappen S."/>
            <person name="Lee J.S."/>
            <person name="Kim S.B."/>
        </authorList>
    </citation>
    <scope>NUCLEOTIDE SEQUENCE [LARGE SCALE GENOMIC DNA]</scope>
    <source>
        <strain evidence="6 7">KMM 6351</strain>
    </source>
</reference>
<proteinExistence type="inferred from homology"/>
<dbReference type="Gene3D" id="3.30.1340.10">
    <property type="entry name" value="HPr-like"/>
    <property type="match status" value="1"/>
</dbReference>
<dbReference type="AlphaFoldDB" id="A0AA42B6C7"/>
<dbReference type="NCBIfam" id="TIGR01003">
    <property type="entry name" value="PTS_HPr_family"/>
    <property type="match status" value="1"/>
</dbReference>
<organism evidence="6 7">
    <name type="scientific">Echinimonas agarilytica</name>
    <dbReference type="NCBI Taxonomy" id="1215918"/>
    <lineage>
        <taxon>Bacteria</taxon>
        <taxon>Pseudomonadati</taxon>
        <taxon>Pseudomonadota</taxon>
        <taxon>Gammaproteobacteria</taxon>
        <taxon>Alteromonadales</taxon>
        <taxon>Echinimonadaceae</taxon>
        <taxon>Echinimonas</taxon>
    </lineage>
</organism>
<name>A0AA42B6C7_9GAMM</name>
<keyword evidence="7" id="KW-1185">Reference proteome</keyword>
<dbReference type="PROSITE" id="PS51350">
    <property type="entry name" value="PTS_HPR_DOM"/>
    <property type="match status" value="1"/>
</dbReference>
<protein>
    <submittedName>
        <fullName evidence="6">HPr family phosphocarrier protein</fullName>
    </submittedName>
</protein>
<evidence type="ECO:0000256" key="4">
    <source>
        <dbReference type="ARBA" id="ARBA00022683"/>
    </source>
</evidence>
<dbReference type="GO" id="GO:0009401">
    <property type="term" value="P:phosphoenolpyruvate-dependent sugar phosphotransferase system"/>
    <property type="evidence" value="ECO:0007669"/>
    <property type="project" value="UniProtKB-KW"/>
</dbReference>
<dbReference type="PRINTS" id="PR00107">
    <property type="entry name" value="PHOSPHOCPHPR"/>
</dbReference>
<gene>
    <name evidence="6" type="ORF">NAF29_02840</name>
</gene>
<dbReference type="GO" id="GO:0005737">
    <property type="term" value="C:cytoplasm"/>
    <property type="evidence" value="ECO:0007669"/>
    <property type="project" value="UniProtKB-SubCell"/>
</dbReference>
<dbReference type="InterPro" id="IPR001020">
    <property type="entry name" value="PTS_HPr_His_P_site"/>
</dbReference>
<dbReference type="EMBL" id="JAMQGP010000001">
    <property type="protein sequence ID" value="MCM2678607.1"/>
    <property type="molecule type" value="Genomic_DNA"/>
</dbReference>
<dbReference type="InterPro" id="IPR035895">
    <property type="entry name" value="HPr-like_sf"/>
</dbReference>
<dbReference type="PROSITE" id="PS00369">
    <property type="entry name" value="PTS_HPR_HIS"/>
    <property type="match status" value="1"/>
</dbReference>
<evidence type="ECO:0000256" key="2">
    <source>
        <dbReference type="ARBA" id="ARBA00010736"/>
    </source>
</evidence>
<dbReference type="Proteomes" id="UP001165393">
    <property type="component" value="Unassembled WGS sequence"/>
</dbReference>
<dbReference type="PANTHER" id="PTHR33705:SF2">
    <property type="entry name" value="PHOSPHOCARRIER PROTEIN NPR"/>
    <property type="match status" value="1"/>
</dbReference>